<evidence type="ECO:0000256" key="1">
    <source>
        <dbReference type="SAM" id="MobiDB-lite"/>
    </source>
</evidence>
<gene>
    <name evidence="2" type="ORF">KL928_005081</name>
</gene>
<evidence type="ECO:0000313" key="3">
    <source>
        <dbReference type="Proteomes" id="UP001196530"/>
    </source>
</evidence>
<accession>A0AAN6I486</accession>
<comment type="caution">
    <text evidence="2">The sequence shown here is derived from an EMBL/GenBank/DDBJ whole genome shotgun (WGS) entry which is preliminary data.</text>
</comment>
<protein>
    <submittedName>
        <fullName evidence="2">Uncharacterized protein</fullName>
    </submittedName>
</protein>
<dbReference type="Proteomes" id="UP001196530">
    <property type="component" value="Unassembled WGS sequence"/>
</dbReference>
<feature type="compositionally biased region" description="Low complexity" evidence="1">
    <location>
        <begin position="112"/>
        <end position="140"/>
    </location>
</feature>
<dbReference type="AlphaFoldDB" id="A0AAN6I486"/>
<dbReference type="EMBL" id="JAHLUX010000012">
    <property type="protein sequence ID" value="KAG7816115.1"/>
    <property type="molecule type" value="Genomic_DNA"/>
</dbReference>
<name>A0AAN6I486_PICAN</name>
<dbReference type="GeneID" id="66129132"/>
<organism evidence="2 3">
    <name type="scientific">Pichia angusta</name>
    <name type="common">Yeast</name>
    <name type="synonym">Hansenula polymorpha</name>
    <dbReference type="NCBI Taxonomy" id="870730"/>
    <lineage>
        <taxon>Eukaryota</taxon>
        <taxon>Fungi</taxon>
        <taxon>Dikarya</taxon>
        <taxon>Ascomycota</taxon>
        <taxon>Saccharomycotina</taxon>
        <taxon>Pichiomycetes</taxon>
        <taxon>Pichiales</taxon>
        <taxon>Pichiaceae</taxon>
        <taxon>Ogataea</taxon>
    </lineage>
</organism>
<feature type="region of interest" description="Disordered" evidence="1">
    <location>
        <begin position="104"/>
        <end position="146"/>
    </location>
</feature>
<reference evidence="2" key="1">
    <citation type="journal article" date="2021" name="G3 (Bethesda)">
        <title>Genomic diversity, chromosomal rearrangements, and interspecies hybridization in the ogataea polymorpha species complex.</title>
        <authorList>
            <person name="Hanson S.J."/>
            <person name="Cinneide E.O."/>
            <person name="Salzberg L.I."/>
            <person name="Wolfe K.H."/>
            <person name="McGowan J."/>
            <person name="Fitzpatrick D.A."/>
            <person name="Matlin K."/>
        </authorList>
    </citation>
    <scope>NUCLEOTIDE SEQUENCE</scope>
    <source>
        <strain evidence="2">61-244</strain>
    </source>
</reference>
<dbReference type="RefSeq" id="XP_043057668.1">
    <property type="nucleotide sequence ID" value="XM_043205851.1"/>
</dbReference>
<evidence type="ECO:0000313" key="2">
    <source>
        <dbReference type="EMBL" id="KAG7816115.1"/>
    </source>
</evidence>
<sequence length="146" mass="15943">MGRLRRRIWRTGRAVCARRETRRRRAAVPLEPVRPAVRLALCAAGPPRAPLQDAVRVSALQQRVRRRRRAVRARTASQTACRGRPAQIRPCVVQNRIAASFARPVSQAGAQDRPVAPAARADVRGQAAGRHGRAAGSSARAVRRAA</sequence>
<proteinExistence type="predicted"/>